<evidence type="ECO:0000313" key="2">
    <source>
        <dbReference type="EnsemblMetazoa" id="BGLB028025-PA"/>
    </source>
</evidence>
<dbReference type="PANTHER" id="PTHR24020">
    <property type="entry name" value="COLLAGEN ALPHA"/>
    <property type="match status" value="1"/>
</dbReference>
<dbReference type="PROSITE" id="PS50234">
    <property type="entry name" value="VWFA"/>
    <property type="match status" value="1"/>
</dbReference>
<proteinExistence type="predicted"/>
<dbReference type="VEuPathDB" id="VectorBase:BGLB028025"/>
<dbReference type="VEuPathDB" id="VectorBase:BGLAX_031400"/>
<dbReference type="InterPro" id="IPR002035">
    <property type="entry name" value="VWF_A"/>
</dbReference>
<dbReference type="SUPFAM" id="SSF53300">
    <property type="entry name" value="vWA-like"/>
    <property type="match status" value="1"/>
</dbReference>
<dbReference type="InterPro" id="IPR050525">
    <property type="entry name" value="ECM_Assembly_Org"/>
</dbReference>
<dbReference type="Pfam" id="PF00092">
    <property type="entry name" value="VWA"/>
    <property type="match status" value="1"/>
</dbReference>
<evidence type="ECO:0000259" key="1">
    <source>
        <dbReference type="PROSITE" id="PS50234"/>
    </source>
</evidence>
<organism evidence="2 3">
    <name type="scientific">Biomphalaria glabrata</name>
    <name type="common">Bloodfluke planorb</name>
    <name type="synonym">Freshwater snail</name>
    <dbReference type="NCBI Taxonomy" id="6526"/>
    <lineage>
        <taxon>Eukaryota</taxon>
        <taxon>Metazoa</taxon>
        <taxon>Spiralia</taxon>
        <taxon>Lophotrochozoa</taxon>
        <taxon>Mollusca</taxon>
        <taxon>Gastropoda</taxon>
        <taxon>Heterobranchia</taxon>
        <taxon>Euthyneura</taxon>
        <taxon>Panpulmonata</taxon>
        <taxon>Hygrophila</taxon>
        <taxon>Lymnaeoidea</taxon>
        <taxon>Planorbidae</taxon>
        <taxon>Biomphalaria</taxon>
    </lineage>
</organism>
<dbReference type="STRING" id="6526.A0A2C9L7N8"/>
<dbReference type="InterPro" id="IPR036465">
    <property type="entry name" value="vWFA_dom_sf"/>
</dbReference>
<dbReference type="Proteomes" id="UP000076420">
    <property type="component" value="Unassembled WGS sequence"/>
</dbReference>
<dbReference type="AlphaFoldDB" id="A0A2C9L7N8"/>
<protein>
    <recommendedName>
        <fullName evidence="1">VWFA domain-containing protein</fullName>
    </recommendedName>
</protein>
<evidence type="ECO:0000313" key="3">
    <source>
        <dbReference type="Proteomes" id="UP000076420"/>
    </source>
</evidence>
<sequence>HCYPFLIHKTKALLSIPYPQNQGKHTHLAFSEIRTKKLFSKSSGGRVGAKKVVVMITDGDIDDPDNTLREAKLLENTGVSIFSVGVGVTNTELLEALASKPENVFTAVDFVMLDYSKNHLVQTICNK</sequence>
<feature type="domain" description="VWFA" evidence="1">
    <location>
        <begin position="36"/>
        <end position="124"/>
    </location>
</feature>
<name>A0A2C9L7N8_BIOGL</name>
<dbReference type="PANTHER" id="PTHR24020:SF84">
    <property type="entry name" value="VWFA DOMAIN-CONTAINING PROTEIN"/>
    <property type="match status" value="1"/>
</dbReference>
<gene>
    <name evidence="2" type="primary">106064146</name>
</gene>
<dbReference type="Gene3D" id="3.40.50.410">
    <property type="entry name" value="von Willebrand factor, type A domain"/>
    <property type="match status" value="1"/>
</dbReference>
<accession>A0A2C9L7N8</accession>
<dbReference type="EnsemblMetazoa" id="BGLB028025-RA">
    <property type="protein sequence ID" value="BGLB028025-PA"/>
    <property type="gene ID" value="BGLB028025"/>
</dbReference>
<dbReference type="KEGG" id="bgt:106064146"/>
<reference evidence="2" key="1">
    <citation type="submission" date="2020-05" db="UniProtKB">
        <authorList>
            <consortium name="EnsemblMetazoa"/>
        </authorList>
    </citation>
    <scope>IDENTIFICATION</scope>
    <source>
        <strain evidence="2">BB02</strain>
    </source>
</reference>